<dbReference type="Proteomes" id="UP000886842">
    <property type="component" value="Unassembled WGS sequence"/>
</dbReference>
<feature type="region of interest" description="Disordered" evidence="1">
    <location>
        <begin position="85"/>
        <end position="108"/>
    </location>
</feature>
<organism evidence="2 3">
    <name type="scientific">Candidatus Avipropionibacterium avicola</name>
    <dbReference type="NCBI Taxonomy" id="2840701"/>
    <lineage>
        <taxon>Bacteria</taxon>
        <taxon>Bacillati</taxon>
        <taxon>Actinomycetota</taxon>
        <taxon>Actinomycetes</taxon>
        <taxon>Propionibacteriales</taxon>
        <taxon>Propionibacteriaceae</taxon>
        <taxon>Propionibacteriaceae incertae sedis</taxon>
        <taxon>Candidatus Avipropionibacterium</taxon>
    </lineage>
</organism>
<accession>A0A9D1GXB8</accession>
<dbReference type="Gene3D" id="1.10.287.1060">
    <property type="entry name" value="ESAT-6-like"/>
    <property type="match status" value="1"/>
</dbReference>
<dbReference type="AlphaFoldDB" id="A0A9D1GXB8"/>
<gene>
    <name evidence="2" type="ORF">IAA98_06165</name>
</gene>
<protein>
    <submittedName>
        <fullName evidence="2">PE domain-containing protein</fullName>
    </submittedName>
</protein>
<dbReference type="EMBL" id="DVLP01000186">
    <property type="protein sequence ID" value="HIT75149.1"/>
    <property type="molecule type" value="Genomic_DNA"/>
</dbReference>
<proteinExistence type="predicted"/>
<comment type="caution">
    <text evidence="2">The sequence shown here is derived from an EMBL/GenBank/DDBJ whole genome shotgun (WGS) entry which is preliminary data.</text>
</comment>
<reference evidence="2" key="1">
    <citation type="submission" date="2020-10" db="EMBL/GenBank/DDBJ databases">
        <authorList>
            <person name="Gilroy R."/>
        </authorList>
    </citation>
    <scope>NUCLEOTIDE SEQUENCE</scope>
    <source>
        <strain evidence="2">ChiGjej1B1-24693</strain>
    </source>
</reference>
<evidence type="ECO:0000256" key="1">
    <source>
        <dbReference type="SAM" id="MobiDB-lite"/>
    </source>
</evidence>
<evidence type="ECO:0000313" key="3">
    <source>
        <dbReference type="Proteomes" id="UP000886842"/>
    </source>
</evidence>
<sequence length="108" mass="11133">MTDLTVVPSDLRSTADQVVAQATAAVDQVIATTLAVATAAQSWGDDELGQAFAGVYLTPAAETMEAVQQVAFQIADVAERLRSSADGYDATEESNVVESDTVAGEVAP</sequence>
<evidence type="ECO:0000313" key="2">
    <source>
        <dbReference type="EMBL" id="HIT75149.1"/>
    </source>
</evidence>
<reference evidence="2" key="2">
    <citation type="journal article" date="2021" name="PeerJ">
        <title>Extensive microbial diversity within the chicken gut microbiome revealed by metagenomics and culture.</title>
        <authorList>
            <person name="Gilroy R."/>
            <person name="Ravi A."/>
            <person name="Getino M."/>
            <person name="Pursley I."/>
            <person name="Horton D.L."/>
            <person name="Alikhan N.F."/>
            <person name="Baker D."/>
            <person name="Gharbi K."/>
            <person name="Hall N."/>
            <person name="Watson M."/>
            <person name="Adriaenssens E.M."/>
            <person name="Foster-Nyarko E."/>
            <person name="Jarju S."/>
            <person name="Secka A."/>
            <person name="Antonio M."/>
            <person name="Oren A."/>
            <person name="Chaudhuri R.R."/>
            <person name="La Ragione R."/>
            <person name="Hildebrand F."/>
            <person name="Pallen M.J."/>
        </authorList>
    </citation>
    <scope>NUCLEOTIDE SEQUENCE</scope>
    <source>
        <strain evidence="2">ChiGjej1B1-24693</strain>
    </source>
</reference>
<name>A0A9D1GXB8_9ACTN</name>